<dbReference type="EMBL" id="FNLM01000036">
    <property type="protein sequence ID" value="SDU80244.1"/>
    <property type="molecule type" value="Genomic_DNA"/>
</dbReference>
<dbReference type="OrthoDB" id="5317164at2"/>
<feature type="transmembrane region" description="Helical" evidence="5">
    <location>
        <begin position="281"/>
        <end position="300"/>
    </location>
</feature>
<feature type="domain" description="Major facilitator superfamily (MFS) profile" evidence="6">
    <location>
        <begin position="19"/>
        <end position="397"/>
    </location>
</feature>
<feature type="transmembrane region" description="Helical" evidence="5">
    <location>
        <begin position="306"/>
        <end position="327"/>
    </location>
</feature>
<proteinExistence type="predicted"/>
<dbReference type="PROSITE" id="PS50850">
    <property type="entry name" value="MFS"/>
    <property type="match status" value="1"/>
</dbReference>
<evidence type="ECO:0000256" key="5">
    <source>
        <dbReference type="SAM" id="Phobius"/>
    </source>
</evidence>
<dbReference type="STRING" id="158898.SAMN04488548_136343"/>
<evidence type="ECO:0000313" key="8">
    <source>
        <dbReference type="Proteomes" id="UP000183180"/>
    </source>
</evidence>
<accession>A0A1H2LHF2</accession>
<feature type="transmembrane region" description="Helical" evidence="5">
    <location>
        <begin position="368"/>
        <end position="390"/>
    </location>
</feature>
<feature type="transmembrane region" description="Helical" evidence="5">
    <location>
        <begin position="12"/>
        <end position="32"/>
    </location>
</feature>
<feature type="transmembrane region" description="Helical" evidence="5">
    <location>
        <begin position="52"/>
        <end position="75"/>
    </location>
</feature>
<feature type="transmembrane region" description="Helical" evidence="5">
    <location>
        <begin position="110"/>
        <end position="132"/>
    </location>
</feature>
<dbReference type="RefSeq" id="WP_074853671.1">
    <property type="nucleotide sequence ID" value="NZ_FNLM01000036.1"/>
</dbReference>
<evidence type="ECO:0000256" key="4">
    <source>
        <dbReference type="ARBA" id="ARBA00023136"/>
    </source>
</evidence>
<evidence type="ECO:0000259" key="6">
    <source>
        <dbReference type="PROSITE" id="PS50850"/>
    </source>
</evidence>
<dbReference type="GO" id="GO:0005886">
    <property type="term" value="C:plasma membrane"/>
    <property type="evidence" value="ECO:0007669"/>
    <property type="project" value="UniProtKB-SubCell"/>
</dbReference>
<feature type="transmembrane region" description="Helical" evidence="5">
    <location>
        <begin position="249"/>
        <end position="269"/>
    </location>
</feature>
<sequence>MSEQTRRRRTTERTTAGVIITAVGVMLVAANLRPAVVSVGPLIGTISADAGFGSAVAGLLTALPVLFFGISAPVAPRLANRFGIERVIFGSLLLLILGIVVRLVPSSVALFLGSAIIGAAIGTCNVVLPALIKRDFAHRSGLMTGFYSMTLSGGAAVASGVSVPINDALGGDWRLALASWGLLALVAVVVWVPQLSHVHRVTAAAPSASLLRNPIAWAVTVFMGTQSLIFYTFVAWLPQYLVDGGMSAVGAGAVVASAQVVALIMSLVVPIVAGRFDDQRGVTFVVLAVCAFGFAGLITTDVWPGFWAACVMVGPGASISLSLLFMVLRSSGSEQTGQVSGMAQSVGYLAAACGPILIGFLHDVTDSWTVAMAVLSLFLVPQALAALGAARNVKMTD</sequence>
<dbReference type="InterPro" id="IPR052524">
    <property type="entry name" value="MFS_Cyanate_Porter"/>
</dbReference>
<dbReference type="Proteomes" id="UP000183180">
    <property type="component" value="Unassembled WGS sequence"/>
</dbReference>
<keyword evidence="4 5" id="KW-0472">Membrane</keyword>
<dbReference type="AlphaFoldDB" id="A0A1H2LHF2"/>
<dbReference type="Gene3D" id="1.20.1250.20">
    <property type="entry name" value="MFS general substrate transporter like domains"/>
    <property type="match status" value="1"/>
</dbReference>
<dbReference type="PANTHER" id="PTHR23523:SF2">
    <property type="entry name" value="2-NITROIMIDAZOLE TRANSPORTER"/>
    <property type="match status" value="1"/>
</dbReference>
<dbReference type="InterPro" id="IPR036259">
    <property type="entry name" value="MFS_trans_sf"/>
</dbReference>
<dbReference type="SUPFAM" id="SSF103473">
    <property type="entry name" value="MFS general substrate transporter"/>
    <property type="match status" value="1"/>
</dbReference>
<dbReference type="PANTHER" id="PTHR23523">
    <property type="match status" value="1"/>
</dbReference>
<dbReference type="InterPro" id="IPR020846">
    <property type="entry name" value="MFS_dom"/>
</dbReference>
<protein>
    <submittedName>
        <fullName evidence="7">MFS transporter, CP family, cyanate transporter</fullName>
    </submittedName>
</protein>
<feature type="transmembrane region" description="Helical" evidence="5">
    <location>
        <begin position="177"/>
        <end position="195"/>
    </location>
</feature>
<evidence type="ECO:0000256" key="3">
    <source>
        <dbReference type="ARBA" id="ARBA00022989"/>
    </source>
</evidence>
<dbReference type="CDD" id="cd17339">
    <property type="entry name" value="MFS_NIMT_CynX_like"/>
    <property type="match status" value="1"/>
</dbReference>
<evidence type="ECO:0000256" key="2">
    <source>
        <dbReference type="ARBA" id="ARBA00022692"/>
    </source>
</evidence>
<keyword evidence="2 5" id="KW-0812">Transmembrane</keyword>
<organism evidence="7 8">
    <name type="scientific">Gordonia westfalica</name>
    <dbReference type="NCBI Taxonomy" id="158898"/>
    <lineage>
        <taxon>Bacteria</taxon>
        <taxon>Bacillati</taxon>
        <taxon>Actinomycetota</taxon>
        <taxon>Actinomycetes</taxon>
        <taxon>Mycobacteriales</taxon>
        <taxon>Gordoniaceae</taxon>
        <taxon>Gordonia</taxon>
    </lineage>
</organism>
<reference evidence="7 8" key="1">
    <citation type="submission" date="2016-10" db="EMBL/GenBank/DDBJ databases">
        <authorList>
            <person name="de Groot N.N."/>
        </authorList>
    </citation>
    <scope>NUCLEOTIDE SEQUENCE [LARGE SCALE GENOMIC DNA]</scope>
    <source>
        <strain evidence="7 8">DSM 44215</strain>
    </source>
</reference>
<dbReference type="GO" id="GO:0022857">
    <property type="term" value="F:transmembrane transporter activity"/>
    <property type="evidence" value="ECO:0007669"/>
    <property type="project" value="InterPro"/>
</dbReference>
<dbReference type="InterPro" id="IPR011701">
    <property type="entry name" value="MFS"/>
</dbReference>
<dbReference type="Pfam" id="PF07690">
    <property type="entry name" value="MFS_1"/>
    <property type="match status" value="1"/>
</dbReference>
<keyword evidence="3 5" id="KW-1133">Transmembrane helix</keyword>
<gene>
    <name evidence="7" type="ORF">SAMN04488548_136343</name>
</gene>
<comment type="subcellular location">
    <subcellularLocation>
        <location evidence="1">Cell membrane</location>
        <topology evidence="1">Multi-pass membrane protein</topology>
    </subcellularLocation>
</comment>
<feature type="transmembrane region" description="Helical" evidence="5">
    <location>
        <begin position="87"/>
        <end position="104"/>
    </location>
</feature>
<feature type="transmembrane region" description="Helical" evidence="5">
    <location>
        <begin position="339"/>
        <end position="362"/>
    </location>
</feature>
<evidence type="ECO:0000256" key="1">
    <source>
        <dbReference type="ARBA" id="ARBA00004651"/>
    </source>
</evidence>
<name>A0A1H2LHF2_9ACTN</name>
<feature type="transmembrane region" description="Helical" evidence="5">
    <location>
        <begin position="215"/>
        <end position="237"/>
    </location>
</feature>
<evidence type="ECO:0000313" key="7">
    <source>
        <dbReference type="EMBL" id="SDU80244.1"/>
    </source>
</evidence>
<feature type="transmembrane region" description="Helical" evidence="5">
    <location>
        <begin position="144"/>
        <end position="165"/>
    </location>
</feature>